<accession>A0AAV7QWG8</accession>
<dbReference type="AlphaFoldDB" id="A0AAV7QWG8"/>
<sequence>MNCSCGGSSLGIVVAVGVLVSLSFAQRSVSCSDISVGPWLLGVSVSSSFLPHSALRSGVGNAFLDSDAFNLTSGSGDCLSCPGCSVCNGAEAAPLHAP</sequence>
<keyword evidence="3" id="KW-1185">Reference proteome</keyword>
<reference evidence="2" key="1">
    <citation type="journal article" date="2022" name="bioRxiv">
        <title>Sequencing and chromosome-scale assembly of the giantPleurodeles waltlgenome.</title>
        <authorList>
            <person name="Brown T."/>
            <person name="Elewa A."/>
            <person name="Iarovenko S."/>
            <person name="Subramanian E."/>
            <person name="Araus A.J."/>
            <person name="Petzold A."/>
            <person name="Susuki M."/>
            <person name="Suzuki K.-i.T."/>
            <person name="Hayashi T."/>
            <person name="Toyoda A."/>
            <person name="Oliveira C."/>
            <person name="Osipova E."/>
            <person name="Leigh N.D."/>
            <person name="Simon A."/>
            <person name="Yun M.H."/>
        </authorList>
    </citation>
    <scope>NUCLEOTIDE SEQUENCE</scope>
    <source>
        <strain evidence="2">20211129_DDA</strain>
        <tissue evidence="2">Liver</tissue>
    </source>
</reference>
<comment type="caution">
    <text evidence="2">The sequence shown here is derived from an EMBL/GenBank/DDBJ whole genome shotgun (WGS) entry which is preliminary data.</text>
</comment>
<gene>
    <name evidence="2" type="ORF">NDU88_009823</name>
</gene>
<organism evidence="2 3">
    <name type="scientific">Pleurodeles waltl</name>
    <name type="common">Iberian ribbed newt</name>
    <dbReference type="NCBI Taxonomy" id="8319"/>
    <lineage>
        <taxon>Eukaryota</taxon>
        <taxon>Metazoa</taxon>
        <taxon>Chordata</taxon>
        <taxon>Craniata</taxon>
        <taxon>Vertebrata</taxon>
        <taxon>Euteleostomi</taxon>
        <taxon>Amphibia</taxon>
        <taxon>Batrachia</taxon>
        <taxon>Caudata</taxon>
        <taxon>Salamandroidea</taxon>
        <taxon>Salamandridae</taxon>
        <taxon>Pleurodelinae</taxon>
        <taxon>Pleurodeles</taxon>
    </lineage>
</organism>
<name>A0AAV7QWG8_PLEWA</name>
<evidence type="ECO:0000313" key="2">
    <source>
        <dbReference type="EMBL" id="KAJ1143515.1"/>
    </source>
</evidence>
<dbReference type="EMBL" id="JANPWB010000010">
    <property type="protein sequence ID" value="KAJ1143515.1"/>
    <property type="molecule type" value="Genomic_DNA"/>
</dbReference>
<feature type="chain" id="PRO_5043798595" description="Secreted protein" evidence="1">
    <location>
        <begin position="26"/>
        <end position="98"/>
    </location>
</feature>
<evidence type="ECO:0000256" key="1">
    <source>
        <dbReference type="SAM" id="SignalP"/>
    </source>
</evidence>
<keyword evidence="1" id="KW-0732">Signal</keyword>
<feature type="signal peptide" evidence="1">
    <location>
        <begin position="1"/>
        <end position="25"/>
    </location>
</feature>
<proteinExistence type="predicted"/>
<evidence type="ECO:0000313" key="3">
    <source>
        <dbReference type="Proteomes" id="UP001066276"/>
    </source>
</evidence>
<dbReference type="Proteomes" id="UP001066276">
    <property type="component" value="Chromosome 6"/>
</dbReference>
<protein>
    <recommendedName>
        <fullName evidence="4">Secreted protein</fullName>
    </recommendedName>
</protein>
<evidence type="ECO:0008006" key="4">
    <source>
        <dbReference type="Google" id="ProtNLM"/>
    </source>
</evidence>